<name>A0A6V7NJD4_ANACO</name>
<evidence type="ECO:0000313" key="2">
    <source>
        <dbReference type="EMBL" id="CAD1818719.1"/>
    </source>
</evidence>
<proteinExistence type="predicted"/>
<organism evidence="2">
    <name type="scientific">Ananas comosus var. bracteatus</name>
    <name type="common">red pineapple</name>
    <dbReference type="NCBI Taxonomy" id="296719"/>
    <lineage>
        <taxon>Eukaryota</taxon>
        <taxon>Viridiplantae</taxon>
        <taxon>Streptophyta</taxon>
        <taxon>Embryophyta</taxon>
        <taxon>Tracheophyta</taxon>
        <taxon>Spermatophyta</taxon>
        <taxon>Magnoliopsida</taxon>
        <taxon>Liliopsida</taxon>
        <taxon>Poales</taxon>
        <taxon>Bromeliaceae</taxon>
        <taxon>Bromelioideae</taxon>
        <taxon>Ananas</taxon>
    </lineage>
</organism>
<sequence length="425" mass="46486">MPLVFSSSSSSRTSPICFFSFVLHRLLSSSAAATATATASPPKLKNLCYPTRPAPLAEARSALTEYLHSTRSLPFTTRAHRLPLALLPLLPPLLRPPPLPPRLRLPRTLRRFLSFRPVNEFDFFFESIGLNPNPSPNSLFLSDDPPLLAAVTALASFGFPWTSLASSTAPLCSRAAPPASSPVSAPSRPASALRRVFLIAACLAFPPPSPSTPSPGTTSTSSSATSDESAISMPGYLHCLRLSPEQVAELSESYPYVMGRNKLGNLPGSMRAMGLAGWLLGKIVEGIITTSRLNSSLLLRTAKKCSKRRINFLCNDLSYSLEYLIVSRPFLCFDLENRIKARYRYLIGFKKLACSRSPLLQRPSLLIRRRGSCSTSIVFILLLLSNGWSAFLLEPIASITGKIYFLLGRKEVVRWFKFLGVAHAS</sequence>
<dbReference type="AlphaFoldDB" id="A0A6V7NJD4"/>
<evidence type="ECO:0000256" key="1">
    <source>
        <dbReference type="SAM" id="MobiDB-lite"/>
    </source>
</evidence>
<gene>
    <name evidence="2" type="ORF">CB5_LOCUS1930</name>
</gene>
<feature type="region of interest" description="Disordered" evidence="1">
    <location>
        <begin position="208"/>
        <end position="229"/>
    </location>
</feature>
<dbReference type="EMBL" id="LR862139">
    <property type="protein sequence ID" value="CAD1818719.1"/>
    <property type="molecule type" value="Genomic_DNA"/>
</dbReference>
<reference evidence="2" key="1">
    <citation type="submission" date="2020-07" db="EMBL/GenBank/DDBJ databases">
        <authorList>
            <person name="Lin J."/>
        </authorList>
    </citation>
    <scope>NUCLEOTIDE SEQUENCE</scope>
</reference>
<feature type="compositionally biased region" description="Low complexity" evidence="1">
    <location>
        <begin position="214"/>
        <end position="226"/>
    </location>
</feature>
<accession>A0A6V7NJD4</accession>
<protein>
    <submittedName>
        <fullName evidence="2">Uncharacterized protein</fullName>
    </submittedName>
</protein>